<dbReference type="EMBL" id="LGTL01000003">
    <property type="protein sequence ID" value="KPA84049.1"/>
    <property type="molecule type" value="Genomic_DNA"/>
</dbReference>
<dbReference type="PROSITE" id="PS00018">
    <property type="entry name" value="EF_HAND_1"/>
    <property type="match status" value="2"/>
</dbReference>
<dbReference type="Proteomes" id="UP000037923">
    <property type="component" value="Unassembled WGS sequence"/>
</dbReference>
<proteinExistence type="predicted"/>
<feature type="domain" description="EF-hand" evidence="3">
    <location>
        <begin position="256"/>
        <end position="291"/>
    </location>
</feature>
<gene>
    <name evidence="4" type="ORF">ABB37_02174</name>
</gene>
<dbReference type="RefSeq" id="XP_015662488.1">
    <property type="nucleotide sequence ID" value="XM_015799010.1"/>
</dbReference>
<sequence length="338" mass="35366">MSVSSELVEKLAQHYFLTPTLVQEAAQLFDAYTDGDTNTVGETEAAEATETRISVTRLQQLLMALGAPLSQQDVVEILQLFSSSASSALPTSITTDAAATSGSGSGGHRQPYAASSTALRKGDKSSSNSSHRHHTEGDTRSQTNKPAPSSRRITSAPPTSSSTTADAHLQDGGDPPSLEESGVSASPTAGREAAVSRKAEGARKDGAQPSTTAVNMHGMTFPAFLYFLLVYPSLVQHVAQHIASSAAAANAVTSAVASVDVAELFAQLDSDGDGVCSAQDLRRAAELCATDHDGLLLDDPDLCRLAEMHPVELEEAIREYDLDGDGVVTLSDLQRALQ</sequence>
<dbReference type="OMA" id="EMHPAEL"/>
<dbReference type="EMBL" id="LGTL01000003">
    <property type="protein sequence ID" value="KPA84050.1"/>
    <property type="molecule type" value="Genomic_DNA"/>
</dbReference>
<accession>A0A0N0DYE2</accession>
<dbReference type="SMART" id="SM00054">
    <property type="entry name" value="EFh"/>
    <property type="match status" value="2"/>
</dbReference>
<dbReference type="Pfam" id="PF13499">
    <property type="entry name" value="EF-hand_7"/>
    <property type="match status" value="1"/>
</dbReference>
<dbReference type="InterPro" id="IPR002048">
    <property type="entry name" value="EF_hand_dom"/>
</dbReference>
<evidence type="ECO:0000256" key="1">
    <source>
        <dbReference type="ARBA" id="ARBA00022837"/>
    </source>
</evidence>
<keyword evidence="5" id="KW-1185">Reference proteome</keyword>
<dbReference type="SUPFAM" id="SSF47473">
    <property type="entry name" value="EF-hand"/>
    <property type="match status" value="1"/>
</dbReference>
<keyword evidence="1" id="KW-0106">Calcium</keyword>
<dbReference type="GO" id="GO:0005509">
    <property type="term" value="F:calcium ion binding"/>
    <property type="evidence" value="ECO:0007669"/>
    <property type="project" value="InterPro"/>
</dbReference>
<feature type="compositionally biased region" description="Basic and acidic residues" evidence="2">
    <location>
        <begin position="194"/>
        <end position="206"/>
    </location>
</feature>
<feature type="region of interest" description="Disordered" evidence="2">
    <location>
        <begin position="96"/>
        <end position="210"/>
    </location>
</feature>
<feature type="domain" description="EF-hand" evidence="3">
    <location>
        <begin position="308"/>
        <end position="338"/>
    </location>
</feature>
<dbReference type="PROSITE" id="PS50222">
    <property type="entry name" value="EF_HAND_2"/>
    <property type="match status" value="2"/>
</dbReference>
<evidence type="ECO:0000313" key="5">
    <source>
        <dbReference type="Proteomes" id="UP000037923"/>
    </source>
</evidence>
<evidence type="ECO:0000313" key="4">
    <source>
        <dbReference type="EMBL" id="KPA84048.1"/>
    </source>
</evidence>
<dbReference type="InterPro" id="IPR011992">
    <property type="entry name" value="EF-hand-dom_pair"/>
</dbReference>
<dbReference type="EMBL" id="LGTL01000003">
    <property type="protein sequence ID" value="KPA84048.1"/>
    <property type="molecule type" value="Genomic_DNA"/>
</dbReference>
<dbReference type="VEuPathDB" id="TriTrypDB:LpyrH10_03_3250"/>
<dbReference type="Gene3D" id="1.10.238.10">
    <property type="entry name" value="EF-hand"/>
    <property type="match status" value="1"/>
</dbReference>
<dbReference type="AlphaFoldDB" id="A0A0N0DYE2"/>
<evidence type="ECO:0000259" key="3">
    <source>
        <dbReference type="PROSITE" id="PS50222"/>
    </source>
</evidence>
<dbReference type="RefSeq" id="XP_015662489.1">
    <property type="nucleotide sequence ID" value="XM_015799011.1"/>
</dbReference>
<evidence type="ECO:0000256" key="2">
    <source>
        <dbReference type="SAM" id="MobiDB-lite"/>
    </source>
</evidence>
<protein>
    <recommendedName>
        <fullName evidence="3">EF-hand domain-containing protein</fullName>
    </recommendedName>
</protein>
<dbReference type="InterPro" id="IPR018247">
    <property type="entry name" value="EF_Hand_1_Ca_BS"/>
</dbReference>
<dbReference type="OrthoDB" id="265839at2759"/>
<feature type="compositionally biased region" description="Low complexity" evidence="2">
    <location>
        <begin position="146"/>
        <end position="167"/>
    </location>
</feature>
<organism evidence="4 5">
    <name type="scientific">Leptomonas pyrrhocoris</name>
    <name type="common">Firebug parasite</name>
    <dbReference type="NCBI Taxonomy" id="157538"/>
    <lineage>
        <taxon>Eukaryota</taxon>
        <taxon>Discoba</taxon>
        <taxon>Euglenozoa</taxon>
        <taxon>Kinetoplastea</taxon>
        <taxon>Metakinetoplastina</taxon>
        <taxon>Trypanosomatida</taxon>
        <taxon>Trypanosomatidae</taxon>
        <taxon>Leishmaniinae</taxon>
        <taxon>Leptomonas</taxon>
    </lineage>
</organism>
<dbReference type="RefSeq" id="XP_015662487.1">
    <property type="nucleotide sequence ID" value="XM_015799009.1"/>
</dbReference>
<comment type="caution">
    <text evidence="4">The sequence shown here is derived from an EMBL/GenBank/DDBJ whole genome shotgun (WGS) entry which is preliminary data.</text>
</comment>
<name>A0A0N0DYE2_LEPPY</name>
<reference evidence="4 5" key="1">
    <citation type="submission" date="2015-07" db="EMBL/GenBank/DDBJ databases">
        <title>High-quality genome of monoxenous trypanosomatid Leptomonas pyrrhocoris.</title>
        <authorList>
            <person name="Flegontov P."/>
            <person name="Butenko A."/>
            <person name="Firsov S."/>
            <person name="Vlcek C."/>
            <person name="Logacheva M.D."/>
            <person name="Field M."/>
            <person name="Filatov D."/>
            <person name="Flegontova O."/>
            <person name="Gerasimov E."/>
            <person name="Jackson A.P."/>
            <person name="Kelly S."/>
            <person name="Opperdoes F."/>
            <person name="O'Reilly A."/>
            <person name="Votypka J."/>
            <person name="Yurchenko V."/>
            <person name="Lukes J."/>
        </authorList>
    </citation>
    <scope>NUCLEOTIDE SEQUENCE [LARGE SCALE GENOMIC DNA]</scope>
    <source>
        <strain evidence="4">H10</strain>
    </source>
</reference>
<dbReference type="CDD" id="cd00051">
    <property type="entry name" value="EFh"/>
    <property type="match status" value="1"/>
</dbReference>
<dbReference type="GeneID" id="26902469"/>